<dbReference type="RefSeq" id="WP_267993386.1">
    <property type="nucleotide sequence ID" value="NZ_JAPJZI010000002.1"/>
</dbReference>
<dbReference type="PROSITE" id="PS50893">
    <property type="entry name" value="ABC_TRANSPORTER_2"/>
    <property type="match status" value="1"/>
</dbReference>
<keyword evidence="2" id="KW-0813">Transport</keyword>
<evidence type="ECO:0000256" key="4">
    <source>
        <dbReference type="ARBA" id="ARBA00022840"/>
    </source>
</evidence>
<evidence type="ECO:0000256" key="3">
    <source>
        <dbReference type="ARBA" id="ARBA00022741"/>
    </source>
</evidence>
<dbReference type="GO" id="GO:0015807">
    <property type="term" value="P:L-amino acid transport"/>
    <property type="evidence" value="ECO:0007669"/>
    <property type="project" value="TreeGrafter"/>
</dbReference>
<dbReference type="Proteomes" id="UP001151234">
    <property type="component" value="Unassembled WGS sequence"/>
</dbReference>
<evidence type="ECO:0000256" key="2">
    <source>
        <dbReference type="ARBA" id="ARBA00022448"/>
    </source>
</evidence>
<accession>A0A9X3ULT6</accession>
<organism evidence="7 8">
    <name type="scientific">Hoeflea prorocentri</name>
    <dbReference type="NCBI Taxonomy" id="1922333"/>
    <lineage>
        <taxon>Bacteria</taxon>
        <taxon>Pseudomonadati</taxon>
        <taxon>Pseudomonadota</taxon>
        <taxon>Alphaproteobacteria</taxon>
        <taxon>Hyphomicrobiales</taxon>
        <taxon>Rhizobiaceae</taxon>
        <taxon>Hoeflea</taxon>
    </lineage>
</organism>
<dbReference type="GO" id="GO:0005524">
    <property type="term" value="F:ATP binding"/>
    <property type="evidence" value="ECO:0007669"/>
    <property type="project" value="UniProtKB-KW"/>
</dbReference>
<comment type="caution">
    <text evidence="7">The sequence shown here is derived from an EMBL/GenBank/DDBJ whole genome shotgun (WGS) entry which is preliminary data.</text>
</comment>
<evidence type="ECO:0000313" key="7">
    <source>
        <dbReference type="EMBL" id="MDA5401397.1"/>
    </source>
</evidence>
<evidence type="ECO:0000256" key="5">
    <source>
        <dbReference type="ARBA" id="ARBA00022970"/>
    </source>
</evidence>
<keyword evidence="4 7" id="KW-0067">ATP-binding</keyword>
<dbReference type="AlphaFoldDB" id="A0A9X3ULT6"/>
<dbReference type="InterPro" id="IPR027417">
    <property type="entry name" value="P-loop_NTPase"/>
</dbReference>
<dbReference type="EMBL" id="JAPJZI010000002">
    <property type="protein sequence ID" value="MDA5401397.1"/>
    <property type="molecule type" value="Genomic_DNA"/>
</dbReference>
<evidence type="ECO:0000256" key="1">
    <source>
        <dbReference type="ARBA" id="ARBA00005417"/>
    </source>
</evidence>
<keyword evidence="8" id="KW-1185">Reference proteome</keyword>
<dbReference type="PANTHER" id="PTHR43820:SF4">
    <property type="entry name" value="HIGH-AFFINITY BRANCHED-CHAIN AMINO ACID TRANSPORT ATP-BINDING PROTEIN LIVF"/>
    <property type="match status" value="1"/>
</dbReference>
<protein>
    <submittedName>
        <fullName evidence="7">ATP-binding cassette domain-containing protein</fullName>
    </submittedName>
</protein>
<proteinExistence type="inferred from homology"/>
<sequence>MSAALQFENLTGGYGGVEILHGVSGEVRAGHVLGVFGRNGVGKTTLARMLTGSLPVASGSVLLSGRTVNDMAAFERRRAGLGYMPQTSMVFDGLTVLENLSMAGSSSRLAGLYELFPRMRERKDQNAGSMSGGERKIVAFTRTMLEDTDVIVLDEPSEGVQPENIAHMETFISRRRDEGCAIVLIEQNLNMLLGLADSFLGLDSGRIVYQGARKEVTREQLLDVLLV</sequence>
<dbReference type="InterPro" id="IPR052156">
    <property type="entry name" value="BCAA_Transport_ATP-bd_LivF"/>
</dbReference>
<dbReference type="Pfam" id="PF00005">
    <property type="entry name" value="ABC_tran"/>
    <property type="match status" value="1"/>
</dbReference>
<keyword evidence="5" id="KW-0029">Amino-acid transport</keyword>
<dbReference type="InterPro" id="IPR003593">
    <property type="entry name" value="AAA+_ATPase"/>
</dbReference>
<dbReference type="Gene3D" id="3.40.50.300">
    <property type="entry name" value="P-loop containing nucleotide triphosphate hydrolases"/>
    <property type="match status" value="1"/>
</dbReference>
<comment type="similarity">
    <text evidence="1">Belongs to the ABC transporter superfamily.</text>
</comment>
<name>A0A9X3ULT6_9HYPH</name>
<evidence type="ECO:0000313" key="8">
    <source>
        <dbReference type="Proteomes" id="UP001151234"/>
    </source>
</evidence>
<reference evidence="7" key="1">
    <citation type="submission" date="2022-11" db="EMBL/GenBank/DDBJ databases">
        <title>Draft genome sequence of Hoeflea poritis E7-10 and Hoeflea prorocentri PM5-8, separated from scleractinian coral Porites lutea and marine dinoflagellate.</title>
        <authorList>
            <person name="Zhang G."/>
            <person name="Wei Q."/>
            <person name="Cai L."/>
        </authorList>
    </citation>
    <scope>NUCLEOTIDE SEQUENCE</scope>
    <source>
        <strain evidence="7">PM5-8</strain>
    </source>
</reference>
<dbReference type="InterPro" id="IPR003439">
    <property type="entry name" value="ABC_transporter-like_ATP-bd"/>
</dbReference>
<dbReference type="SUPFAM" id="SSF52540">
    <property type="entry name" value="P-loop containing nucleoside triphosphate hydrolases"/>
    <property type="match status" value="1"/>
</dbReference>
<feature type="domain" description="ABC transporter" evidence="6">
    <location>
        <begin position="5"/>
        <end position="227"/>
    </location>
</feature>
<gene>
    <name evidence="7" type="ORF">OQ273_22680</name>
</gene>
<evidence type="ECO:0000259" key="6">
    <source>
        <dbReference type="PROSITE" id="PS50893"/>
    </source>
</evidence>
<dbReference type="SMART" id="SM00382">
    <property type="entry name" value="AAA"/>
    <property type="match status" value="1"/>
</dbReference>
<dbReference type="GO" id="GO:0015658">
    <property type="term" value="F:branched-chain amino acid transmembrane transporter activity"/>
    <property type="evidence" value="ECO:0007669"/>
    <property type="project" value="TreeGrafter"/>
</dbReference>
<dbReference type="GO" id="GO:0016887">
    <property type="term" value="F:ATP hydrolysis activity"/>
    <property type="evidence" value="ECO:0007669"/>
    <property type="project" value="InterPro"/>
</dbReference>
<keyword evidence="3" id="KW-0547">Nucleotide-binding</keyword>
<dbReference type="PANTHER" id="PTHR43820">
    <property type="entry name" value="HIGH-AFFINITY BRANCHED-CHAIN AMINO ACID TRANSPORT ATP-BINDING PROTEIN LIVF"/>
    <property type="match status" value="1"/>
</dbReference>